<dbReference type="Pfam" id="PF04280">
    <property type="entry name" value="Tim44"/>
    <property type="match status" value="1"/>
</dbReference>
<organism evidence="5 6">
    <name type="scientific">Candidatus Accumulibacter appositus</name>
    <dbReference type="NCBI Taxonomy" id="1454003"/>
    <lineage>
        <taxon>Bacteria</taxon>
        <taxon>Pseudomonadati</taxon>
        <taxon>Pseudomonadota</taxon>
        <taxon>Betaproteobacteria</taxon>
        <taxon>Candidatus Accumulibacter</taxon>
    </lineage>
</organism>
<evidence type="ECO:0000256" key="1">
    <source>
        <dbReference type="SAM" id="MobiDB-lite"/>
    </source>
</evidence>
<evidence type="ECO:0000256" key="3">
    <source>
        <dbReference type="SAM" id="SignalP"/>
    </source>
</evidence>
<evidence type="ECO:0000259" key="4">
    <source>
        <dbReference type="SMART" id="SM00978"/>
    </source>
</evidence>
<proteinExistence type="predicted"/>
<evidence type="ECO:0000256" key="2">
    <source>
        <dbReference type="SAM" id="Phobius"/>
    </source>
</evidence>
<comment type="caution">
    <text evidence="5">The sequence shown here is derived from an EMBL/GenBank/DDBJ whole genome shotgun (WGS) entry which is preliminary data.</text>
</comment>
<dbReference type="InterPro" id="IPR032710">
    <property type="entry name" value="NTF2-like_dom_sf"/>
</dbReference>
<sequence length="327" mass="33106" precursor="true">MKTFSLLAAVLALGLTLTVGDADAAGKRLGGGKSSGMQRDSVSADKSAAGAPGAAKAPTAAAAAQPKRSWMGPLAGLAAGLGLAALASHLGFGEELASMLMIGLLVMAAVLIIGFIMRRRAAARQAGAGAPGGLQYAAAGPGNGPTNRGHNDSPMLPSSTTDAPFSGSAAAPVPATASAFPGAASEASVASSGHIPQDFDAAGFVRNAKVSFIRLQAANDAGNLDDINDAGNLDDIREFTTPEMFAEIKMAIAERGDAAQETDVVTIEAEVLDVAEEASRYVVSVRFSGLIREDTDAAAEAIDEVWHLVKPRQGKGGWLLAGIQQTQ</sequence>
<reference evidence="5 6" key="1">
    <citation type="submission" date="2014-02" db="EMBL/GenBank/DDBJ databases">
        <title>Expanding our view of genomic diversity in Candidatus Accumulibacter clades.</title>
        <authorList>
            <person name="Skennerton C.T."/>
            <person name="Barr J.J."/>
            <person name="Slater F.R."/>
            <person name="Bond P.L."/>
            <person name="Tyson G.W."/>
        </authorList>
    </citation>
    <scope>NUCLEOTIDE SEQUENCE [LARGE SCALE GENOMIC DNA]</scope>
    <source>
        <strain evidence="6">BA-92</strain>
    </source>
</reference>
<dbReference type="SUPFAM" id="SSF54427">
    <property type="entry name" value="NTF2-like"/>
    <property type="match status" value="1"/>
</dbReference>
<dbReference type="AlphaFoldDB" id="A0A011P3X5"/>
<feature type="region of interest" description="Disordered" evidence="1">
    <location>
        <begin position="29"/>
        <end position="52"/>
    </location>
</feature>
<feature type="signal peptide" evidence="3">
    <location>
        <begin position="1"/>
        <end position="24"/>
    </location>
</feature>
<name>A0A011P3X5_9PROT</name>
<evidence type="ECO:0000313" key="6">
    <source>
        <dbReference type="Proteomes" id="UP000021816"/>
    </source>
</evidence>
<feature type="chain" id="PRO_5001462685" evidence="3">
    <location>
        <begin position="25"/>
        <end position="327"/>
    </location>
</feature>
<feature type="transmembrane region" description="Helical" evidence="2">
    <location>
        <begin position="96"/>
        <end position="116"/>
    </location>
</feature>
<gene>
    <name evidence="5" type="ORF">AW10_00759</name>
</gene>
<dbReference type="EMBL" id="JEMX01000012">
    <property type="protein sequence ID" value="EXI82311.1"/>
    <property type="molecule type" value="Genomic_DNA"/>
</dbReference>
<dbReference type="InterPro" id="IPR007379">
    <property type="entry name" value="Tim44-like_dom"/>
</dbReference>
<keyword evidence="3" id="KW-0732">Signal</keyword>
<dbReference type="PANTHER" id="PTHR41542:SF1">
    <property type="entry name" value="BLL5807 PROTEIN"/>
    <property type="match status" value="1"/>
</dbReference>
<dbReference type="Proteomes" id="UP000021816">
    <property type="component" value="Unassembled WGS sequence"/>
</dbReference>
<accession>A0A011P3X5</accession>
<keyword evidence="2" id="KW-0472">Membrane</keyword>
<dbReference type="PATRIC" id="fig|1454003.3.peg.779"/>
<evidence type="ECO:0000313" key="5">
    <source>
        <dbReference type="EMBL" id="EXI82311.1"/>
    </source>
</evidence>
<keyword evidence="2" id="KW-1133">Transmembrane helix</keyword>
<feature type="domain" description="Tim44-like" evidence="4">
    <location>
        <begin position="185"/>
        <end position="325"/>
    </location>
</feature>
<protein>
    <submittedName>
        <fullName evidence="5">Tim44-like domain protein</fullName>
    </submittedName>
</protein>
<feature type="region of interest" description="Disordered" evidence="1">
    <location>
        <begin position="137"/>
        <end position="170"/>
    </location>
</feature>
<dbReference type="SMART" id="SM00978">
    <property type="entry name" value="Tim44"/>
    <property type="match status" value="1"/>
</dbReference>
<dbReference type="STRING" id="1454003.AW10_00759"/>
<keyword evidence="2" id="KW-0812">Transmembrane</keyword>
<dbReference type="PANTHER" id="PTHR41542">
    <property type="entry name" value="BLL5807 PROTEIN"/>
    <property type="match status" value="1"/>
</dbReference>